<comment type="cofactor">
    <cofactor evidence="6">
        <name>Mn(2+)</name>
        <dbReference type="ChEBI" id="CHEBI:29035"/>
    </cofactor>
    <text evidence="6">Binds 1 Mn(2+) ion per subunit.</text>
</comment>
<dbReference type="GO" id="GO:0005737">
    <property type="term" value="C:cytoplasm"/>
    <property type="evidence" value="ECO:0007669"/>
    <property type="project" value="TreeGrafter"/>
</dbReference>
<keyword evidence="5 6" id="KW-0326">Glycosidase</keyword>
<dbReference type="Pfam" id="PF04227">
    <property type="entry name" value="Indigoidine_A"/>
    <property type="match status" value="1"/>
</dbReference>
<reference evidence="7 9" key="1">
    <citation type="submission" date="2015-11" db="EMBL/GenBank/DDBJ databases">
        <title>Genomic analysis of 38 Legionella species identifies large and diverse effector repertoires.</title>
        <authorList>
            <person name="Burstein D."/>
            <person name="Amaro F."/>
            <person name="Zusman T."/>
            <person name="Lifshitz Z."/>
            <person name="Cohen O."/>
            <person name="Gilbert J.A."/>
            <person name="Pupko T."/>
            <person name="Shuman H.A."/>
            <person name="Segal G."/>
        </authorList>
    </citation>
    <scope>NUCLEOTIDE SEQUENCE [LARGE SCALE GENOMIC DNA]</scope>
    <source>
        <strain evidence="7 9">CDC#1407-AL-14</strain>
    </source>
</reference>
<gene>
    <name evidence="6 8" type="primary">psuG</name>
    <name evidence="7" type="ORF">Lbir_2681</name>
    <name evidence="8" type="ORF">NCTC12437_00982</name>
</gene>
<dbReference type="InterPro" id="IPR007342">
    <property type="entry name" value="PsuG"/>
</dbReference>
<dbReference type="GO" id="GO:0046113">
    <property type="term" value="P:nucleobase catabolic process"/>
    <property type="evidence" value="ECO:0007669"/>
    <property type="project" value="UniProtKB-UniRule"/>
</dbReference>
<dbReference type="EMBL" id="UGNW01000001">
    <property type="protein sequence ID" value="STX31211.1"/>
    <property type="molecule type" value="Genomic_DNA"/>
</dbReference>
<reference evidence="8 10" key="2">
    <citation type="submission" date="2018-06" db="EMBL/GenBank/DDBJ databases">
        <authorList>
            <consortium name="Pathogen Informatics"/>
            <person name="Doyle S."/>
        </authorList>
    </citation>
    <scope>NUCLEOTIDE SEQUENCE [LARGE SCALE GENOMIC DNA]</scope>
    <source>
        <strain evidence="8 10">NCTC12437</strain>
    </source>
</reference>
<dbReference type="Proteomes" id="UP000255066">
    <property type="component" value="Unassembled WGS sequence"/>
</dbReference>
<dbReference type="PANTHER" id="PTHR42909">
    <property type="entry name" value="ZGC:136858"/>
    <property type="match status" value="1"/>
</dbReference>
<dbReference type="RefSeq" id="WP_058524972.1">
    <property type="nucleotide sequence ID" value="NZ_CAAAHV010000013.1"/>
</dbReference>
<evidence type="ECO:0000313" key="9">
    <source>
        <dbReference type="Proteomes" id="UP000054735"/>
    </source>
</evidence>
<comment type="subunit">
    <text evidence="6">Homotrimer.</text>
</comment>
<keyword evidence="1 6" id="KW-0479">Metal-binding</keyword>
<evidence type="ECO:0000256" key="2">
    <source>
        <dbReference type="ARBA" id="ARBA00022801"/>
    </source>
</evidence>
<feature type="active site" description="Proton donor" evidence="6">
    <location>
        <position position="26"/>
    </location>
</feature>
<dbReference type="EMBL" id="LNXT01000048">
    <property type="protein sequence ID" value="KTC68079.1"/>
    <property type="molecule type" value="Genomic_DNA"/>
</dbReference>
<comment type="similarity">
    <text evidence="6">Belongs to the pseudouridine-5'-phosphate glycosidase family.</text>
</comment>
<feature type="binding site" evidence="6">
    <location>
        <begin position="141"/>
        <end position="143"/>
    </location>
    <ligand>
        <name>substrate</name>
    </ligand>
</feature>
<sequence>MFHELLQINPEVAEAIITNEPVVVLESTLISHGMPYPENLETARIIEETIRSLGAIPATIALHGGRIHIGTSDSLMEELAHSPQTMKASRSDIALVLSKKLTASTTVAATMFCAHLAGLSIFVTGGIGGVHQHVIENFDISADLIELSTTPVTVVCSGAKSILDLPKTLEKLESYGVPVVGYRTNEFPAFYSHSSGLPLVHRLDEPQEIADLLHYQHQLGMRNGVVVANPIPRVAEIPEAQIKPVIEQAREEAKGLQGKSITPFLLQRINELTAGESLRANIELIRNNALLGAQIAVCYYQALKHLSR</sequence>
<dbReference type="OrthoDB" id="9805870at2"/>
<feature type="active site" description="Nucleophile" evidence="6">
    <location>
        <position position="160"/>
    </location>
</feature>
<dbReference type="EC" id="4.2.1.70" evidence="6"/>
<evidence type="ECO:0000313" key="7">
    <source>
        <dbReference type="EMBL" id="KTC68079.1"/>
    </source>
</evidence>
<dbReference type="Proteomes" id="UP000054735">
    <property type="component" value="Unassembled WGS sequence"/>
</dbReference>
<evidence type="ECO:0000313" key="8">
    <source>
        <dbReference type="EMBL" id="STX31211.1"/>
    </source>
</evidence>
<name>A0A378I9B2_9GAMM</name>
<dbReference type="InterPro" id="IPR022830">
    <property type="entry name" value="Indigdn_synthA-like"/>
</dbReference>
<comment type="function">
    <text evidence="6">Catalyzes the reversible cleavage of pseudouridine 5'-phosphate (PsiMP) to ribose 5-phosphate and uracil. Functions biologically in the cleavage direction, as part of a pseudouridine degradation pathway.</text>
</comment>
<feature type="binding site" evidence="6">
    <location>
        <position position="87"/>
    </location>
    <ligand>
        <name>substrate</name>
    </ligand>
</feature>
<dbReference type="SUPFAM" id="SSF110581">
    <property type="entry name" value="Indigoidine synthase A-like"/>
    <property type="match status" value="1"/>
</dbReference>
<dbReference type="GO" id="GO:0046872">
    <property type="term" value="F:metal ion binding"/>
    <property type="evidence" value="ECO:0007669"/>
    <property type="project" value="UniProtKB-KW"/>
</dbReference>
<evidence type="ECO:0000256" key="3">
    <source>
        <dbReference type="ARBA" id="ARBA00023211"/>
    </source>
</evidence>
<organism evidence="8 10">
    <name type="scientific">Legionella birminghamensis</name>
    <dbReference type="NCBI Taxonomy" id="28083"/>
    <lineage>
        <taxon>Bacteria</taxon>
        <taxon>Pseudomonadati</taxon>
        <taxon>Pseudomonadota</taxon>
        <taxon>Gammaproteobacteria</taxon>
        <taxon>Legionellales</taxon>
        <taxon>Legionellaceae</taxon>
        <taxon>Legionella</taxon>
    </lineage>
</organism>
<dbReference type="AlphaFoldDB" id="A0A378I9B2"/>
<keyword evidence="3 6" id="KW-0464">Manganese</keyword>
<feature type="binding site" evidence="6">
    <location>
        <position position="139"/>
    </location>
    <ligand>
        <name>Mn(2+)</name>
        <dbReference type="ChEBI" id="CHEBI:29035"/>
    </ligand>
</feature>
<accession>A0A378I9B2</accession>
<keyword evidence="2 6" id="KW-0378">Hydrolase</keyword>
<keyword evidence="9" id="KW-1185">Reference proteome</keyword>
<keyword evidence="4 6" id="KW-0456">Lyase</keyword>
<feature type="binding site" evidence="6">
    <location>
        <position position="107"/>
    </location>
    <ligand>
        <name>substrate</name>
    </ligand>
</feature>
<comment type="catalytic activity">
    <reaction evidence="6">
        <text>D-ribose 5-phosphate + uracil = psi-UMP + H2O</text>
        <dbReference type="Rhea" id="RHEA:18337"/>
        <dbReference type="ChEBI" id="CHEBI:15377"/>
        <dbReference type="ChEBI" id="CHEBI:17568"/>
        <dbReference type="ChEBI" id="CHEBI:58380"/>
        <dbReference type="ChEBI" id="CHEBI:78346"/>
        <dbReference type="EC" id="4.2.1.70"/>
    </reaction>
</comment>
<dbReference type="GO" id="GO:0004730">
    <property type="term" value="F:pseudouridylate synthase activity"/>
    <property type="evidence" value="ECO:0007669"/>
    <property type="project" value="UniProtKB-UniRule"/>
</dbReference>
<dbReference type="GO" id="GO:0016798">
    <property type="term" value="F:hydrolase activity, acting on glycosyl bonds"/>
    <property type="evidence" value="ECO:0007669"/>
    <property type="project" value="UniProtKB-KW"/>
</dbReference>
<dbReference type="HAMAP" id="MF_01876">
    <property type="entry name" value="PsiMP_glycosidase"/>
    <property type="match status" value="1"/>
</dbReference>
<evidence type="ECO:0000256" key="4">
    <source>
        <dbReference type="ARBA" id="ARBA00023239"/>
    </source>
</evidence>
<evidence type="ECO:0000256" key="5">
    <source>
        <dbReference type="ARBA" id="ARBA00023295"/>
    </source>
</evidence>
<evidence type="ECO:0000313" key="10">
    <source>
        <dbReference type="Proteomes" id="UP000255066"/>
    </source>
</evidence>
<evidence type="ECO:0000256" key="1">
    <source>
        <dbReference type="ARBA" id="ARBA00022723"/>
    </source>
</evidence>
<dbReference type="Gene3D" id="3.40.1790.10">
    <property type="entry name" value="Indigoidine synthase domain"/>
    <property type="match status" value="1"/>
</dbReference>
<dbReference type="PANTHER" id="PTHR42909:SF1">
    <property type="entry name" value="CARBOHYDRATE KINASE PFKB DOMAIN-CONTAINING PROTEIN"/>
    <property type="match status" value="1"/>
</dbReference>
<evidence type="ECO:0000256" key="6">
    <source>
        <dbReference type="HAMAP-Rule" id="MF_01876"/>
    </source>
</evidence>
<proteinExistence type="inferred from homology"/>
<protein>
    <recommendedName>
        <fullName evidence="6">Pseudouridine-5'-phosphate glycosidase</fullName>
        <shortName evidence="6">PsiMP glycosidase</shortName>
        <ecNumber evidence="6">4.2.1.70</ecNumber>
    </recommendedName>
</protein>
<dbReference type="STRING" id="28083.Lbir_2681"/>